<dbReference type="PANTHER" id="PTHR42749">
    <property type="entry name" value="CELL SHAPE-DETERMINING PROTEIN MREB"/>
    <property type="match status" value="1"/>
</dbReference>
<protein>
    <submittedName>
        <fullName evidence="1">Hsp70 chaperone protein</fullName>
    </submittedName>
</protein>
<dbReference type="SUPFAM" id="SSF53067">
    <property type="entry name" value="Actin-like ATPase domain"/>
    <property type="match status" value="1"/>
</dbReference>
<dbReference type="EMBL" id="JAAOAQ010000504">
    <property type="protein sequence ID" value="KAF5544006.1"/>
    <property type="molecule type" value="Genomic_DNA"/>
</dbReference>
<dbReference type="PANTHER" id="PTHR42749:SF8">
    <property type="entry name" value="HSP70 FAMILY PROTEIN (AFU_ORTHOLOGUE AFUA_3G13740)"/>
    <property type="match status" value="1"/>
</dbReference>
<evidence type="ECO:0000313" key="2">
    <source>
        <dbReference type="Proteomes" id="UP000582016"/>
    </source>
</evidence>
<gene>
    <name evidence="1" type="ORF">FPHYL_11113</name>
</gene>
<reference evidence="1 2" key="1">
    <citation type="submission" date="2020-05" db="EMBL/GenBank/DDBJ databases">
        <title>Identification and distribution of gene clusters putatively required for synthesis of sphingolipid metabolism inhibitors in phylogenetically diverse species of the filamentous fungus Fusarium.</title>
        <authorList>
            <person name="Kim H.-S."/>
            <person name="Busman M."/>
            <person name="Brown D.W."/>
            <person name="Divon H."/>
            <person name="Uhlig S."/>
            <person name="Proctor R.H."/>
        </authorList>
    </citation>
    <scope>NUCLEOTIDE SEQUENCE [LARGE SCALE GENOMIC DNA]</scope>
    <source>
        <strain evidence="1 2">NRRL 13617</strain>
    </source>
</reference>
<evidence type="ECO:0000313" key="1">
    <source>
        <dbReference type="EMBL" id="KAF5544006.1"/>
    </source>
</evidence>
<name>A0A8H5J082_9HYPO</name>
<accession>A0A8H5J082</accession>
<keyword evidence="2" id="KW-1185">Reference proteome</keyword>
<organism evidence="1 2">
    <name type="scientific">Fusarium phyllophilum</name>
    <dbReference type="NCBI Taxonomy" id="47803"/>
    <lineage>
        <taxon>Eukaryota</taxon>
        <taxon>Fungi</taxon>
        <taxon>Dikarya</taxon>
        <taxon>Ascomycota</taxon>
        <taxon>Pezizomycotina</taxon>
        <taxon>Sordariomycetes</taxon>
        <taxon>Hypocreomycetidae</taxon>
        <taxon>Hypocreales</taxon>
        <taxon>Nectriaceae</taxon>
        <taxon>Fusarium</taxon>
        <taxon>Fusarium fujikuroi species complex</taxon>
    </lineage>
</organism>
<dbReference type="CDD" id="cd10170">
    <property type="entry name" value="ASKHA_NBD_HSP70"/>
    <property type="match status" value="1"/>
</dbReference>
<comment type="caution">
    <text evidence="1">The sequence shown here is derived from an EMBL/GenBank/DDBJ whole genome shotgun (WGS) entry which is preliminary data.</text>
</comment>
<dbReference type="Proteomes" id="UP000582016">
    <property type="component" value="Unassembled WGS sequence"/>
</dbReference>
<dbReference type="InterPro" id="IPR043129">
    <property type="entry name" value="ATPase_NBD"/>
</dbReference>
<dbReference type="Gene3D" id="3.30.420.40">
    <property type="match status" value="1"/>
</dbReference>
<proteinExistence type="predicted"/>
<dbReference type="AlphaFoldDB" id="A0A8H5J082"/>
<sequence>MSPQLADKLVMALDFGETNSSVSYTFIPEGVQPQNLQFQLRTVLNNFSRMMNCRDNSTHLQVPTLLRYPTDWVFQPLDELTEEQLGIIRPDHDRIHWGLQVQQDMSRVMSYSDPDQMLLHGFKSLMTESAHHQVQNERLTESLRQLSQKRTCAEKIPIQEMLLLVVIDYLTKLLSHAKDYIATSNAISTTEMVICVPVSWKQKTLRDMQTCVNIAMKRVNFPGVRFSGGWMENVFMISEPEAAATQLLSNPSCIKEGDVFTILDAGGATCDAVTYIVTQTLPLRLSRQAVPHSGDSCGSNALNDAFQDLLRDLLVSHDYLNEGGATLEGHICKLAVHDFEHFIKPQWFATERKNKDQMFEIMGLKFDAGDPNQAGNPQMWRPNRLTIRSGNLDGIYKKVCENVSAIMKQQLHAAAQSGLEKVVLAGGFGESIPLQMHLRETLESFNANNNCNVELHLFGEHHRITTLDAVSLGGVLRALDKSNGPNRVATSSYGVRRDEPFELPKHEGQPTVWGFQKKQEKYGQDIPPLFEKSARRIQTFPYWNNNGTVNHGPFICQEEIWVSDKAHLDYHSYLHEHNNGAQVIDILETDVTHLRQHFERKIDESQGQDNNDSRCWYWEFPYELVLTIDGLNMKCVQVFKGREIGEMKMGIAPGFAPGAN</sequence>
<dbReference type="OrthoDB" id="2963168at2759"/>